<protein>
    <submittedName>
        <fullName evidence="2">Uncharacterized protein</fullName>
    </submittedName>
</protein>
<reference evidence="2" key="1">
    <citation type="journal article" date="2022" name="bioRxiv">
        <title>Sequencing and chromosome-scale assembly of the giantPleurodeles waltlgenome.</title>
        <authorList>
            <person name="Brown T."/>
            <person name="Elewa A."/>
            <person name="Iarovenko S."/>
            <person name="Subramanian E."/>
            <person name="Araus A.J."/>
            <person name="Petzold A."/>
            <person name="Susuki M."/>
            <person name="Suzuki K.-i.T."/>
            <person name="Hayashi T."/>
            <person name="Toyoda A."/>
            <person name="Oliveira C."/>
            <person name="Osipova E."/>
            <person name="Leigh N.D."/>
            <person name="Simon A."/>
            <person name="Yun M.H."/>
        </authorList>
    </citation>
    <scope>NUCLEOTIDE SEQUENCE</scope>
    <source>
        <strain evidence="2">20211129_DDA</strain>
        <tissue evidence="2">Liver</tissue>
    </source>
</reference>
<evidence type="ECO:0000313" key="2">
    <source>
        <dbReference type="EMBL" id="KAJ1206228.1"/>
    </source>
</evidence>
<dbReference type="AlphaFoldDB" id="A0AAV7W0U7"/>
<evidence type="ECO:0000256" key="1">
    <source>
        <dbReference type="SAM" id="MobiDB-lite"/>
    </source>
</evidence>
<organism evidence="2 3">
    <name type="scientific">Pleurodeles waltl</name>
    <name type="common">Iberian ribbed newt</name>
    <dbReference type="NCBI Taxonomy" id="8319"/>
    <lineage>
        <taxon>Eukaryota</taxon>
        <taxon>Metazoa</taxon>
        <taxon>Chordata</taxon>
        <taxon>Craniata</taxon>
        <taxon>Vertebrata</taxon>
        <taxon>Euteleostomi</taxon>
        <taxon>Amphibia</taxon>
        <taxon>Batrachia</taxon>
        <taxon>Caudata</taxon>
        <taxon>Salamandroidea</taxon>
        <taxon>Salamandridae</taxon>
        <taxon>Pleurodelinae</taxon>
        <taxon>Pleurodeles</taxon>
    </lineage>
</organism>
<keyword evidence="3" id="KW-1185">Reference proteome</keyword>
<feature type="region of interest" description="Disordered" evidence="1">
    <location>
        <begin position="134"/>
        <end position="159"/>
    </location>
</feature>
<sequence length="176" mass="18877">MLGRACPAKAVFSGECTARLLEGWCAARCVAGGAVYRLARLAAARAALGRSLPCLFLAGYCTRFGDTAPKTTKTPRTLWGKSSLEITAARREKKQPAPPLKDRTCAQVKGAQQGAPMMEKSLGNVAQVPAMFKQIGKTKRPPPQKELYNDRAGPLEDNGNLTLCTRKVARGTDSLD</sequence>
<proteinExistence type="predicted"/>
<dbReference type="Proteomes" id="UP001066276">
    <property type="component" value="Chromosome 1_2"/>
</dbReference>
<comment type="caution">
    <text evidence="2">The sequence shown here is derived from an EMBL/GenBank/DDBJ whole genome shotgun (WGS) entry which is preliminary data.</text>
</comment>
<name>A0AAV7W0U7_PLEWA</name>
<accession>A0AAV7W0U7</accession>
<dbReference type="EMBL" id="JANPWB010000002">
    <property type="protein sequence ID" value="KAJ1206228.1"/>
    <property type="molecule type" value="Genomic_DNA"/>
</dbReference>
<gene>
    <name evidence="2" type="ORF">NDU88_001637</name>
</gene>
<evidence type="ECO:0000313" key="3">
    <source>
        <dbReference type="Proteomes" id="UP001066276"/>
    </source>
</evidence>